<name>A0ABD3PJC9_9STRA</name>
<accession>A0ABD3PJC9</accession>
<evidence type="ECO:0000256" key="1">
    <source>
        <dbReference type="SAM" id="MobiDB-lite"/>
    </source>
</evidence>
<protein>
    <submittedName>
        <fullName evidence="2">Uncharacterized protein</fullName>
    </submittedName>
</protein>
<dbReference type="EMBL" id="JABMIG020000158">
    <property type="protein sequence ID" value="KAL3788305.1"/>
    <property type="molecule type" value="Genomic_DNA"/>
</dbReference>
<dbReference type="Proteomes" id="UP001516023">
    <property type="component" value="Unassembled WGS sequence"/>
</dbReference>
<proteinExistence type="predicted"/>
<feature type="compositionally biased region" description="Basic and acidic residues" evidence="1">
    <location>
        <begin position="139"/>
        <end position="151"/>
    </location>
</feature>
<comment type="caution">
    <text evidence="2">The sequence shown here is derived from an EMBL/GenBank/DDBJ whole genome shotgun (WGS) entry which is preliminary data.</text>
</comment>
<dbReference type="AlphaFoldDB" id="A0ABD3PJC9"/>
<evidence type="ECO:0000313" key="3">
    <source>
        <dbReference type="Proteomes" id="UP001516023"/>
    </source>
</evidence>
<keyword evidence="3" id="KW-1185">Reference proteome</keyword>
<reference evidence="2 3" key="1">
    <citation type="journal article" date="2020" name="G3 (Bethesda)">
        <title>Improved Reference Genome for Cyclotella cryptica CCMP332, a Model for Cell Wall Morphogenesis, Salinity Adaptation, and Lipid Production in Diatoms (Bacillariophyta).</title>
        <authorList>
            <person name="Roberts W.R."/>
            <person name="Downey K.M."/>
            <person name="Ruck E.C."/>
            <person name="Traller J.C."/>
            <person name="Alverson A.J."/>
        </authorList>
    </citation>
    <scope>NUCLEOTIDE SEQUENCE [LARGE SCALE GENOMIC DNA]</scope>
    <source>
        <strain evidence="2 3">CCMP332</strain>
    </source>
</reference>
<gene>
    <name evidence="2" type="ORF">HJC23_002879</name>
</gene>
<evidence type="ECO:0000313" key="2">
    <source>
        <dbReference type="EMBL" id="KAL3788305.1"/>
    </source>
</evidence>
<organism evidence="2 3">
    <name type="scientific">Cyclotella cryptica</name>
    <dbReference type="NCBI Taxonomy" id="29204"/>
    <lineage>
        <taxon>Eukaryota</taxon>
        <taxon>Sar</taxon>
        <taxon>Stramenopiles</taxon>
        <taxon>Ochrophyta</taxon>
        <taxon>Bacillariophyta</taxon>
        <taxon>Coscinodiscophyceae</taxon>
        <taxon>Thalassiosirophycidae</taxon>
        <taxon>Stephanodiscales</taxon>
        <taxon>Stephanodiscaceae</taxon>
        <taxon>Cyclotella</taxon>
    </lineage>
</organism>
<sequence>MPTIHYVQLSEIEKAGIEMTPMENRYAREIIQETGIPPTRDQIHDYIEKSQLDEWVPTNVPREMKCSSSAPSIFLKKPIFVKNGNKQELHDAWELIGPDVEKRRGYVWIEWGISGLKEFVLESDVVRGGLPSRTRKKTDRYMDRKEEDKKQPARKKTKLSPPPAANSHFVPIKDSGDTSVNDVAGSNAGKA</sequence>
<feature type="region of interest" description="Disordered" evidence="1">
    <location>
        <begin position="131"/>
        <end position="191"/>
    </location>
</feature>